<sequence>MNWQIVLLCRVFVSYQMADFRMSNTSGNITFCRPYTLHIFIPVFLSFIYSIGFLLNCISLWIFWFRIKQWNPSIILQFNLAISDTIIAPAAPMVIIYSFTDHWSFGNFACQYAVFSLSTNMYGGVYFLTLIALHRYFNIVHSLKWNLLAKKSFIIKLCLMVWGLLFLQGLPFFFLLRTSDIDGATKCLSIHQTEHALLFFSWNWVAIIFGLLLPFVITILCYSLLSKHILKANPMNPQSRTMISKSLLTIGVSLTIFIICYIPVQIARTAGISIKFLSPESCSLLVYIEAVYYFSWVFMAANGCIGPVLYCFASERFRKVFMDWSNCLYHLNERCRGISAQVASDGPPIRPNPTDIIITNTYGL</sequence>
<feature type="transmembrane region" description="Helical" evidence="10">
    <location>
        <begin position="246"/>
        <end position="264"/>
    </location>
</feature>
<dbReference type="OrthoDB" id="10018446at2759"/>
<evidence type="ECO:0000256" key="9">
    <source>
        <dbReference type="RuleBase" id="RU000688"/>
    </source>
</evidence>
<dbReference type="PRINTS" id="PR00237">
    <property type="entry name" value="GPCRRHODOPSN"/>
</dbReference>
<keyword evidence="5 9" id="KW-0297">G-protein coupled receptor</keyword>
<name>A0A8J0TFP0_XENLA</name>
<keyword evidence="3 9" id="KW-0812">Transmembrane</keyword>
<feature type="transmembrane region" description="Helical" evidence="10">
    <location>
        <begin position="196"/>
        <end position="225"/>
    </location>
</feature>
<dbReference type="InterPro" id="IPR017452">
    <property type="entry name" value="GPCR_Rhodpsn_7TM"/>
</dbReference>
<evidence type="ECO:0000256" key="4">
    <source>
        <dbReference type="ARBA" id="ARBA00022989"/>
    </source>
</evidence>
<feature type="transmembrane region" description="Helical" evidence="10">
    <location>
        <begin position="112"/>
        <end position="133"/>
    </location>
</feature>
<feature type="transmembrane region" description="Helical" evidence="10">
    <location>
        <begin position="39"/>
        <end position="64"/>
    </location>
</feature>
<organism evidence="12 13">
    <name type="scientific">Xenopus laevis</name>
    <name type="common">African clawed frog</name>
    <dbReference type="NCBI Taxonomy" id="8355"/>
    <lineage>
        <taxon>Eukaryota</taxon>
        <taxon>Metazoa</taxon>
        <taxon>Chordata</taxon>
        <taxon>Craniata</taxon>
        <taxon>Vertebrata</taxon>
        <taxon>Euteleostomi</taxon>
        <taxon>Amphibia</taxon>
        <taxon>Batrachia</taxon>
        <taxon>Anura</taxon>
        <taxon>Pipoidea</taxon>
        <taxon>Pipidae</taxon>
        <taxon>Xenopodinae</taxon>
        <taxon>Xenopus</taxon>
        <taxon>Xenopus</taxon>
    </lineage>
</organism>
<dbReference type="InterPro" id="IPR000276">
    <property type="entry name" value="GPCR_Rhodpsn"/>
</dbReference>
<evidence type="ECO:0000256" key="6">
    <source>
        <dbReference type="ARBA" id="ARBA00023136"/>
    </source>
</evidence>
<dbReference type="GO" id="GO:0038023">
    <property type="term" value="F:signaling receptor activity"/>
    <property type="evidence" value="ECO:0000318"/>
    <property type="project" value="GO_Central"/>
</dbReference>
<dbReference type="SUPFAM" id="SSF81321">
    <property type="entry name" value="Family A G protein-coupled receptor-like"/>
    <property type="match status" value="1"/>
</dbReference>
<dbReference type="PANTHER" id="PTHR24231:SF35">
    <property type="entry name" value="P2Y PURINOCEPTOR 4-LIKE"/>
    <property type="match status" value="1"/>
</dbReference>
<dbReference type="PROSITE" id="PS50262">
    <property type="entry name" value="G_PROTEIN_RECEP_F1_2"/>
    <property type="match status" value="1"/>
</dbReference>
<evidence type="ECO:0000256" key="2">
    <source>
        <dbReference type="ARBA" id="ARBA00022475"/>
    </source>
</evidence>
<accession>A0A8J0TFP0</accession>
<feature type="transmembrane region" description="Helical" evidence="10">
    <location>
        <begin position="76"/>
        <end position="100"/>
    </location>
</feature>
<evidence type="ECO:0000256" key="5">
    <source>
        <dbReference type="ARBA" id="ARBA00023040"/>
    </source>
</evidence>
<evidence type="ECO:0000256" key="8">
    <source>
        <dbReference type="ARBA" id="ARBA00023224"/>
    </source>
</evidence>
<dbReference type="CDD" id="cd15922">
    <property type="entry name" value="7tmA_P2Y-like"/>
    <property type="match status" value="1"/>
</dbReference>
<proteinExistence type="inferred from homology"/>
<dbReference type="GO" id="GO:0004930">
    <property type="term" value="F:G protein-coupled receptor activity"/>
    <property type="evidence" value="ECO:0007669"/>
    <property type="project" value="UniProtKB-KW"/>
</dbReference>
<evidence type="ECO:0000256" key="1">
    <source>
        <dbReference type="ARBA" id="ARBA00004651"/>
    </source>
</evidence>
<keyword evidence="12" id="KW-1185">Reference proteome</keyword>
<dbReference type="GeneID" id="108698115"/>
<dbReference type="Proteomes" id="UP000186698">
    <property type="component" value="Chromosome 8L"/>
</dbReference>
<feature type="transmembrane region" description="Helical" evidence="10">
    <location>
        <begin position="284"/>
        <end position="312"/>
    </location>
</feature>
<dbReference type="GO" id="GO:0007186">
    <property type="term" value="P:G protein-coupled receptor signaling pathway"/>
    <property type="evidence" value="ECO:0000318"/>
    <property type="project" value="GO_Central"/>
</dbReference>
<dbReference type="Gene3D" id="1.20.1070.10">
    <property type="entry name" value="Rhodopsin 7-helix transmembrane proteins"/>
    <property type="match status" value="1"/>
</dbReference>
<evidence type="ECO:0000256" key="7">
    <source>
        <dbReference type="ARBA" id="ARBA00023170"/>
    </source>
</evidence>
<dbReference type="AlphaFoldDB" id="A0A8J0TFP0"/>
<keyword evidence="6 10" id="KW-0472">Membrane</keyword>
<gene>
    <name evidence="13" type="primary">LOC108698115</name>
</gene>
<comment type="subcellular location">
    <subcellularLocation>
        <location evidence="1">Cell membrane</location>
        <topology evidence="1">Multi-pass membrane protein</topology>
    </subcellularLocation>
</comment>
<evidence type="ECO:0000259" key="11">
    <source>
        <dbReference type="PROSITE" id="PS50262"/>
    </source>
</evidence>
<feature type="transmembrane region" description="Helical" evidence="10">
    <location>
        <begin position="153"/>
        <end position="176"/>
    </location>
</feature>
<evidence type="ECO:0000313" key="13">
    <source>
        <dbReference type="RefSeq" id="XP_018084857.2"/>
    </source>
</evidence>
<evidence type="ECO:0000256" key="3">
    <source>
        <dbReference type="ARBA" id="ARBA00022692"/>
    </source>
</evidence>
<dbReference type="RefSeq" id="XP_018084857.2">
    <property type="nucleotide sequence ID" value="XM_018229368.2"/>
</dbReference>
<dbReference type="GO" id="GO:0005886">
    <property type="term" value="C:plasma membrane"/>
    <property type="evidence" value="ECO:0000318"/>
    <property type="project" value="GO_Central"/>
</dbReference>
<evidence type="ECO:0000256" key="10">
    <source>
        <dbReference type="SAM" id="Phobius"/>
    </source>
</evidence>
<keyword evidence="8 9" id="KW-0807">Transducer</keyword>
<keyword evidence="7 9" id="KW-0675">Receptor</keyword>
<comment type="similarity">
    <text evidence="9">Belongs to the G-protein coupled receptor 1 family.</text>
</comment>
<dbReference type="PROSITE" id="PS00237">
    <property type="entry name" value="G_PROTEIN_RECEP_F1_1"/>
    <property type="match status" value="1"/>
</dbReference>
<keyword evidence="4 10" id="KW-1133">Transmembrane helix</keyword>
<protein>
    <submittedName>
        <fullName evidence="13">P2Y purinoceptor 4</fullName>
    </submittedName>
</protein>
<keyword evidence="2" id="KW-1003">Cell membrane</keyword>
<dbReference type="Pfam" id="PF00001">
    <property type="entry name" value="7tm_1"/>
    <property type="match status" value="1"/>
</dbReference>
<reference evidence="13" key="1">
    <citation type="submission" date="2025-08" db="UniProtKB">
        <authorList>
            <consortium name="RefSeq"/>
        </authorList>
    </citation>
    <scope>IDENTIFICATION</scope>
    <source>
        <strain evidence="13">J_2021</strain>
        <tissue evidence="13">Erythrocytes</tissue>
    </source>
</reference>
<dbReference type="PRINTS" id="PR01157">
    <property type="entry name" value="P2YPURNOCPTR"/>
</dbReference>
<evidence type="ECO:0000313" key="12">
    <source>
        <dbReference type="Proteomes" id="UP000186698"/>
    </source>
</evidence>
<dbReference type="KEGG" id="xla:108698115"/>
<feature type="domain" description="G-protein coupled receptors family 1 profile" evidence="11">
    <location>
        <begin position="55"/>
        <end position="310"/>
    </location>
</feature>
<dbReference type="PANTHER" id="PTHR24231">
    <property type="entry name" value="PURINOCEPTOR-RELATED G-PROTEIN COUPLED RECEPTOR"/>
    <property type="match status" value="1"/>
</dbReference>